<dbReference type="PROSITE" id="PS00061">
    <property type="entry name" value="ADH_SHORT"/>
    <property type="match status" value="1"/>
</dbReference>
<dbReference type="EMBL" id="CAFBMC010000077">
    <property type="protein sequence ID" value="CAB4906074.1"/>
    <property type="molecule type" value="Genomic_DNA"/>
</dbReference>
<dbReference type="PANTHER" id="PTHR43391:SF26">
    <property type="entry name" value="BLL7251 PROTEIN"/>
    <property type="match status" value="1"/>
</dbReference>
<evidence type="ECO:0000256" key="2">
    <source>
        <dbReference type="ARBA" id="ARBA00023002"/>
    </source>
</evidence>
<dbReference type="PANTHER" id="PTHR43391">
    <property type="entry name" value="RETINOL DEHYDROGENASE-RELATED"/>
    <property type="match status" value="1"/>
</dbReference>
<dbReference type="PRINTS" id="PR00080">
    <property type="entry name" value="SDRFAMILY"/>
</dbReference>
<comment type="similarity">
    <text evidence="1">Belongs to the short-chain dehydrogenases/reductases (SDR) family.</text>
</comment>
<sequence length="277" mass="28407">MKLASGQVAVVTGAASGIGLALAQAFAARGLSVVLSDLRTAEVQASAAKVAAEYGVATLAVTTDVRNAESVEALAQATIDRFGRVDVVCNNAGVMGPMGPAWELDPAVFRWLLDVAFMGVVHGVQAFVPRMIAGGRPGHILNTSSMAGLRPTPSITPYGAAKAAVVGFTESLRVELSMNAPLISATVLCPGYVPTDMGASSRQTNPADVVLAPLDPSPTDNGIVVGSGMTLEDVSSAALAGIEADQIHVIVYRGGPYDHDVRARVQSVLDDLPESSS</sequence>
<name>A0A6J7GGE7_9ZZZZ</name>
<reference evidence="3" key="1">
    <citation type="submission" date="2020-05" db="EMBL/GenBank/DDBJ databases">
        <authorList>
            <person name="Chiriac C."/>
            <person name="Salcher M."/>
            <person name="Ghai R."/>
            <person name="Kavagutti S V."/>
        </authorList>
    </citation>
    <scope>NUCLEOTIDE SEQUENCE</scope>
</reference>
<protein>
    <submittedName>
        <fullName evidence="3">Unannotated protein</fullName>
    </submittedName>
</protein>
<dbReference type="PRINTS" id="PR00081">
    <property type="entry name" value="GDHRDH"/>
</dbReference>
<organism evidence="3">
    <name type="scientific">freshwater metagenome</name>
    <dbReference type="NCBI Taxonomy" id="449393"/>
    <lineage>
        <taxon>unclassified sequences</taxon>
        <taxon>metagenomes</taxon>
        <taxon>ecological metagenomes</taxon>
    </lineage>
</organism>
<gene>
    <name evidence="3" type="ORF">UFOPK3495_01267</name>
</gene>
<dbReference type="InterPro" id="IPR002347">
    <property type="entry name" value="SDR_fam"/>
</dbReference>
<accession>A0A6J7GGE7</accession>
<keyword evidence="2" id="KW-0560">Oxidoreductase</keyword>
<dbReference type="CDD" id="cd05233">
    <property type="entry name" value="SDR_c"/>
    <property type="match status" value="1"/>
</dbReference>
<dbReference type="SUPFAM" id="SSF51735">
    <property type="entry name" value="NAD(P)-binding Rossmann-fold domains"/>
    <property type="match status" value="1"/>
</dbReference>
<dbReference type="GO" id="GO:0016491">
    <property type="term" value="F:oxidoreductase activity"/>
    <property type="evidence" value="ECO:0007669"/>
    <property type="project" value="UniProtKB-KW"/>
</dbReference>
<evidence type="ECO:0000313" key="3">
    <source>
        <dbReference type="EMBL" id="CAB4906074.1"/>
    </source>
</evidence>
<dbReference type="Gene3D" id="3.40.50.720">
    <property type="entry name" value="NAD(P)-binding Rossmann-like Domain"/>
    <property type="match status" value="1"/>
</dbReference>
<dbReference type="InterPro" id="IPR020904">
    <property type="entry name" value="Sc_DH/Rdtase_CS"/>
</dbReference>
<evidence type="ECO:0000256" key="1">
    <source>
        <dbReference type="ARBA" id="ARBA00006484"/>
    </source>
</evidence>
<proteinExistence type="inferred from homology"/>
<dbReference type="InterPro" id="IPR036291">
    <property type="entry name" value="NAD(P)-bd_dom_sf"/>
</dbReference>
<dbReference type="AlphaFoldDB" id="A0A6J7GGE7"/>
<dbReference type="FunFam" id="3.40.50.720:FF:000084">
    <property type="entry name" value="Short-chain dehydrogenase reductase"/>
    <property type="match status" value="1"/>
</dbReference>
<dbReference type="Pfam" id="PF00106">
    <property type="entry name" value="adh_short"/>
    <property type="match status" value="1"/>
</dbReference>